<reference evidence="3" key="2">
    <citation type="submission" date="2023-04" db="EMBL/GenBank/DDBJ databases">
        <authorList>
            <person name="Bruccoleri R.E."/>
            <person name="Oakeley E.J."/>
            <person name="Faust A.-M."/>
            <person name="Dessus-Babus S."/>
            <person name="Altorfer M."/>
            <person name="Burckhardt D."/>
            <person name="Oertli M."/>
            <person name="Naumann U."/>
            <person name="Petersen F."/>
            <person name="Wong J."/>
        </authorList>
    </citation>
    <scope>NUCLEOTIDE SEQUENCE</scope>
    <source>
        <strain evidence="3">GSM-AAB239-AS_SAM_17_03QT</strain>
        <tissue evidence="3">Leaf</tissue>
    </source>
</reference>
<dbReference type="PANTHER" id="PTHR33162:SF1">
    <property type="entry name" value="SEC-INDEPENDENT PROTEIN TRANSLOCASE PROTEIN TATA, CHLOROPLASTIC"/>
    <property type="match status" value="1"/>
</dbReference>
<sequence length="126" mass="13051">MEISTWCGYRPLAAAFSSSYFSAKPSSSLPLSLASSGSAFFASCGGGTRATRGPTGQSLVSVVPRRRRRRTSTTTHCLFGLGVPELVVIAGVAALVLAPSSSRRSVAPSASPSRASSRQQKSSRLS</sequence>
<evidence type="ECO:0000313" key="4">
    <source>
        <dbReference type="Proteomes" id="UP001140949"/>
    </source>
</evidence>
<proteinExistence type="predicted"/>
<dbReference type="PANTHER" id="PTHR33162">
    <property type="entry name" value="SEC-INDEPENDENT PROTEIN TRANSLOCASE PROTEIN TATA, CHLOROPLASTIC"/>
    <property type="match status" value="1"/>
</dbReference>
<dbReference type="GO" id="GO:0016020">
    <property type="term" value="C:membrane"/>
    <property type="evidence" value="ECO:0007669"/>
    <property type="project" value="UniProtKB-SubCell"/>
</dbReference>
<feature type="region of interest" description="Disordered" evidence="1">
    <location>
        <begin position="100"/>
        <end position="126"/>
    </location>
</feature>
<feature type="transmembrane region" description="Helical" evidence="2">
    <location>
        <begin position="75"/>
        <end position="98"/>
    </location>
</feature>
<gene>
    <name evidence="3" type="ORF">M6B38_346970</name>
</gene>
<evidence type="ECO:0000256" key="1">
    <source>
        <dbReference type="SAM" id="MobiDB-lite"/>
    </source>
</evidence>
<protein>
    <submittedName>
        <fullName evidence="3">Sec-independent protein translocase protein TATA, chloroplastic-like</fullName>
    </submittedName>
</protein>
<accession>A0AAX6GU92</accession>
<keyword evidence="2" id="KW-0812">Transmembrane</keyword>
<dbReference type="AlphaFoldDB" id="A0AAX6GU92"/>
<name>A0AAX6GU92_IRIPA</name>
<dbReference type="EMBL" id="JANAVB010016381">
    <property type="protein sequence ID" value="KAJ6831858.1"/>
    <property type="molecule type" value="Genomic_DNA"/>
</dbReference>
<evidence type="ECO:0000313" key="3">
    <source>
        <dbReference type="EMBL" id="KAJ6831858.1"/>
    </source>
</evidence>
<reference evidence="3" key="1">
    <citation type="journal article" date="2023" name="GigaByte">
        <title>Genome assembly of the bearded iris, Iris pallida Lam.</title>
        <authorList>
            <person name="Bruccoleri R.E."/>
            <person name="Oakeley E.J."/>
            <person name="Faust A.M.E."/>
            <person name="Altorfer M."/>
            <person name="Dessus-Babus S."/>
            <person name="Burckhardt D."/>
            <person name="Oertli M."/>
            <person name="Naumann U."/>
            <person name="Petersen F."/>
            <person name="Wong J."/>
        </authorList>
    </citation>
    <scope>NUCLEOTIDE SEQUENCE</scope>
    <source>
        <strain evidence="3">GSM-AAB239-AS_SAM_17_03QT</strain>
    </source>
</reference>
<organism evidence="3 4">
    <name type="scientific">Iris pallida</name>
    <name type="common">Sweet iris</name>
    <dbReference type="NCBI Taxonomy" id="29817"/>
    <lineage>
        <taxon>Eukaryota</taxon>
        <taxon>Viridiplantae</taxon>
        <taxon>Streptophyta</taxon>
        <taxon>Embryophyta</taxon>
        <taxon>Tracheophyta</taxon>
        <taxon>Spermatophyta</taxon>
        <taxon>Magnoliopsida</taxon>
        <taxon>Liliopsida</taxon>
        <taxon>Asparagales</taxon>
        <taxon>Iridaceae</taxon>
        <taxon>Iridoideae</taxon>
        <taxon>Irideae</taxon>
        <taxon>Iris</taxon>
    </lineage>
</organism>
<keyword evidence="2" id="KW-1133">Transmembrane helix</keyword>
<keyword evidence="2" id="KW-0472">Membrane</keyword>
<dbReference type="GO" id="GO:0015031">
    <property type="term" value="P:protein transport"/>
    <property type="evidence" value="ECO:0007669"/>
    <property type="project" value="UniProtKB-KW"/>
</dbReference>
<comment type="caution">
    <text evidence="3">The sequence shown here is derived from an EMBL/GenBank/DDBJ whole genome shotgun (WGS) entry which is preliminary data.</text>
</comment>
<evidence type="ECO:0000256" key="2">
    <source>
        <dbReference type="SAM" id="Phobius"/>
    </source>
</evidence>
<keyword evidence="4" id="KW-1185">Reference proteome</keyword>
<dbReference type="Proteomes" id="UP001140949">
    <property type="component" value="Unassembled WGS sequence"/>
</dbReference>